<evidence type="ECO:0000313" key="11">
    <source>
        <dbReference type="EMBL" id="MFC4130077.1"/>
    </source>
</evidence>
<dbReference type="EMBL" id="JBHSAY010000004">
    <property type="protein sequence ID" value="MFC4130077.1"/>
    <property type="molecule type" value="Genomic_DNA"/>
</dbReference>
<dbReference type="InterPro" id="IPR044849">
    <property type="entry name" value="CASTOR/POLLUX/SYM8-like"/>
</dbReference>
<evidence type="ECO:0000256" key="2">
    <source>
        <dbReference type="ARBA" id="ARBA00008577"/>
    </source>
</evidence>
<keyword evidence="6" id="KW-0406">Ion transport</keyword>
<proteinExistence type="inferred from homology"/>
<organism evidence="11 12">
    <name type="scientific">Hamadaea flava</name>
    <dbReference type="NCBI Taxonomy" id="1742688"/>
    <lineage>
        <taxon>Bacteria</taxon>
        <taxon>Bacillati</taxon>
        <taxon>Actinomycetota</taxon>
        <taxon>Actinomycetes</taxon>
        <taxon>Micromonosporales</taxon>
        <taxon>Micromonosporaceae</taxon>
        <taxon>Hamadaea</taxon>
    </lineage>
</organism>
<dbReference type="Pfam" id="PF06241">
    <property type="entry name" value="Castor_Poll_mid"/>
    <property type="match status" value="1"/>
</dbReference>
<dbReference type="PANTHER" id="PTHR31563:SF10">
    <property type="entry name" value="ION CHANNEL POLLUX-RELATED"/>
    <property type="match status" value="1"/>
</dbReference>
<dbReference type="SUPFAM" id="SSF51735">
    <property type="entry name" value="NAD(P)-binding Rossmann-fold domains"/>
    <property type="match status" value="1"/>
</dbReference>
<dbReference type="PROSITE" id="PS51201">
    <property type="entry name" value="RCK_N"/>
    <property type="match status" value="1"/>
</dbReference>
<evidence type="ECO:0000256" key="4">
    <source>
        <dbReference type="ARBA" id="ARBA00022692"/>
    </source>
</evidence>
<comment type="subcellular location">
    <subcellularLocation>
        <location evidence="1">Endomembrane system</location>
        <topology evidence="1">Multi-pass membrane protein</topology>
    </subcellularLocation>
</comment>
<keyword evidence="7 9" id="KW-0472">Membrane</keyword>
<protein>
    <recommendedName>
        <fullName evidence="10">RCK N-terminal domain-containing protein</fullName>
    </recommendedName>
</protein>
<evidence type="ECO:0000256" key="5">
    <source>
        <dbReference type="ARBA" id="ARBA00022989"/>
    </source>
</evidence>
<dbReference type="Proteomes" id="UP001595816">
    <property type="component" value="Unassembled WGS sequence"/>
</dbReference>
<dbReference type="Gene3D" id="3.40.50.720">
    <property type="entry name" value="NAD(P)-binding Rossmann-like Domain"/>
    <property type="match status" value="2"/>
</dbReference>
<dbReference type="InterPro" id="IPR003148">
    <property type="entry name" value="RCK_N"/>
</dbReference>
<keyword evidence="5 9" id="KW-1133">Transmembrane helix</keyword>
<keyword evidence="4 9" id="KW-0812">Transmembrane</keyword>
<evidence type="ECO:0000259" key="10">
    <source>
        <dbReference type="PROSITE" id="PS51201"/>
    </source>
</evidence>
<evidence type="ECO:0000256" key="6">
    <source>
        <dbReference type="ARBA" id="ARBA00023065"/>
    </source>
</evidence>
<feature type="transmembrane region" description="Helical" evidence="9">
    <location>
        <begin position="81"/>
        <end position="109"/>
    </location>
</feature>
<dbReference type="InterPro" id="IPR036291">
    <property type="entry name" value="NAD(P)-bd_dom_sf"/>
</dbReference>
<evidence type="ECO:0000256" key="8">
    <source>
        <dbReference type="ARBA" id="ARBA00023303"/>
    </source>
</evidence>
<keyword evidence="3" id="KW-0813">Transport</keyword>
<evidence type="ECO:0000256" key="1">
    <source>
        <dbReference type="ARBA" id="ARBA00004127"/>
    </source>
</evidence>
<keyword evidence="12" id="KW-1185">Reference proteome</keyword>
<reference evidence="12" key="1">
    <citation type="journal article" date="2019" name="Int. J. Syst. Evol. Microbiol.">
        <title>The Global Catalogue of Microorganisms (GCM) 10K type strain sequencing project: providing services to taxonomists for standard genome sequencing and annotation.</title>
        <authorList>
            <consortium name="The Broad Institute Genomics Platform"/>
            <consortium name="The Broad Institute Genome Sequencing Center for Infectious Disease"/>
            <person name="Wu L."/>
            <person name="Ma J."/>
        </authorList>
    </citation>
    <scope>NUCLEOTIDE SEQUENCE [LARGE SCALE GENOMIC DNA]</scope>
    <source>
        <strain evidence="12">CGMCC 4.7289</strain>
    </source>
</reference>
<gene>
    <name evidence="11" type="ORF">ACFOZ4_05600</name>
</gene>
<comment type="caution">
    <text evidence="11">The sequence shown here is derived from an EMBL/GenBank/DDBJ whole genome shotgun (WGS) entry which is preliminary data.</text>
</comment>
<evidence type="ECO:0000256" key="3">
    <source>
        <dbReference type="ARBA" id="ARBA00022448"/>
    </source>
</evidence>
<keyword evidence="8" id="KW-0407">Ion channel</keyword>
<dbReference type="InterPro" id="IPR010420">
    <property type="entry name" value="CASTOR/POLLUX/SYM8_dom"/>
</dbReference>
<evidence type="ECO:0000313" key="12">
    <source>
        <dbReference type="Proteomes" id="UP001595816"/>
    </source>
</evidence>
<accession>A0ABV8LID8</accession>
<sequence length="620" mass="66736">MRPLVISARLRYWFDNLMSRGTPALTGLLGLATVGLVVVLAGIVLVFTPSAVHGPGDALWQNFLHALDAGTIGGDPEDQPLYIAFMFVATVGGIFILSAFVGVLTTGLSDRLAELRKGRSQVIERGHTVVLGWSDQLPTIIRELSLSESGRTTVAILADRDKVAMEDELRDKVGDAGDVRFVCRTGNPADPADLRIVRPEEARVVMMPSPAGDSPDIQVVKSLLALRQLDWPKGRPPSVAVIRDTGNMPAATLAGGTEVTIIDAEDITARLLVQSRRHPGLSAVCTDLLGFEGVELHMLAEPSLSGLSYASILQRYATSTVLGVRHNDGRVEVNPEAATVLQDGDELIQLAENRAAIRLALEPYRVDTSAISGNGKSTAVADDTLVLGWNDRGPTIVRLLDRYLTEGSTLHVAATRLDVDTTVDGVRHLSVSTSRCDPTNRRALEALNPASYEHVVVLADDELDAAQSDARSLVTLLHLRDIKERGGASYAIVGELNDDANRRLAQVTRADDFVVSQKMISLLLTQLARNGHLSAVFAELFEPGGADIYLKPVDEYVVPGVATTFATVIEAAIRRGETAFGYRRSDLTDQAPAFGVRLNPDKGEAITFTEADRIVVLARS</sequence>
<dbReference type="PANTHER" id="PTHR31563">
    <property type="entry name" value="ION CHANNEL POLLUX-RELATED"/>
    <property type="match status" value="1"/>
</dbReference>
<evidence type="ECO:0000256" key="7">
    <source>
        <dbReference type="ARBA" id="ARBA00023136"/>
    </source>
</evidence>
<evidence type="ECO:0000256" key="9">
    <source>
        <dbReference type="SAM" id="Phobius"/>
    </source>
</evidence>
<comment type="similarity">
    <text evidence="2">Belongs to the castor/pollux (TC 1.A.1.23) family.</text>
</comment>
<name>A0ABV8LID8_9ACTN</name>
<feature type="domain" description="RCK N-terminal" evidence="10">
    <location>
        <begin position="125"/>
        <end position="261"/>
    </location>
</feature>
<feature type="transmembrane region" description="Helical" evidence="9">
    <location>
        <begin position="21"/>
        <end position="47"/>
    </location>
</feature>